<dbReference type="Proteomes" id="UP000243518">
    <property type="component" value="Unassembled WGS sequence"/>
</dbReference>
<comment type="caution">
    <text evidence="1">The sequence shown here is derived from an EMBL/GenBank/DDBJ whole genome shotgun (WGS) entry which is preliminary data.</text>
</comment>
<evidence type="ECO:0000313" key="2">
    <source>
        <dbReference type="Proteomes" id="UP000243518"/>
    </source>
</evidence>
<keyword evidence="2" id="KW-1185">Reference proteome</keyword>
<name>A0AAQ1G682_9GAMM</name>
<dbReference type="RefSeq" id="WP_088274002.1">
    <property type="nucleotide sequence ID" value="NZ_FNVE01000002.1"/>
</dbReference>
<accession>A0AAQ1G682</accession>
<dbReference type="AlphaFoldDB" id="A0AAQ1G682"/>
<proteinExistence type="predicted"/>
<dbReference type="EMBL" id="FNVE01000002">
    <property type="protein sequence ID" value="SEF83773.1"/>
    <property type="molecule type" value="Genomic_DNA"/>
</dbReference>
<sequence length="140" mass="15305">MSKELFHGGFSAVTEIRNEGLFGGVFASPDEDVAGCHGDVLHRIISPRHLTDYELNYEIEGAWDAALEIADGNEDVANAIMAPGCETLDDCEPEDVADQGWEFQRLRGQLAARLGYTSVEMLDEHGTTYLCLPGCTIEVI</sequence>
<reference evidence="1 2" key="1">
    <citation type="submission" date="2016-10" db="EMBL/GenBank/DDBJ databases">
        <authorList>
            <person name="Varghese N."/>
            <person name="Submissions S."/>
        </authorList>
    </citation>
    <scope>NUCLEOTIDE SEQUENCE [LARGE SCALE GENOMIC DNA]</scope>
    <source>
        <strain evidence="1 2">CECT 8317</strain>
    </source>
</reference>
<gene>
    <name evidence="1" type="ORF">SAMN05216586_10269</name>
</gene>
<dbReference type="Pfam" id="PF26151">
    <property type="entry name" value="AcrIF11_ADP_ribosyl"/>
    <property type="match status" value="1"/>
</dbReference>
<organism evidence="1 2">
    <name type="scientific">Halopseudomonas aestusnigri</name>
    <dbReference type="NCBI Taxonomy" id="857252"/>
    <lineage>
        <taxon>Bacteria</taxon>
        <taxon>Pseudomonadati</taxon>
        <taxon>Pseudomonadota</taxon>
        <taxon>Gammaproteobacteria</taxon>
        <taxon>Pseudomonadales</taxon>
        <taxon>Pseudomonadaceae</taxon>
        <taxon>Halopseudomonas</taxon>
    </lineage>
</organism>
<evidence type="ECO:0000313" key="1">
    <source>
        <dbReference type="EMBL" id="SEF83773.1"/>
    </source>
</evidence>
<protein>
    <submittedName>
        <fullName evidence="1">Uncharacterized protein</fullName>
    </submittedName>
</protein>
<dbReference type="InterPro" id="IPR058829">
    <property type="entry name" value="AcrIF11-like"/>
</dbReference>